<name>A0ABX1NTN6_9RHOO</name>
<evidence type="ECO:0000313" key="3">
    <source>
        <dbReference type="EMBL" id="NMG15364.1"/>
    </source>
</evidence>
<organism evidence="3 4">
    <name type="scientific">Aromatoleum bremense</name>
    <dbReference type="NCBI Taxonomy" id="76115"/>
    <lineage>
        <taxon>Bacteria</taxon>
        <taxon>Pseudomonadati</taxon>
        <taxon>Pseudomonadota</taxon>
        <taxon>Betaproteobacteria</taxon>
        <taxon>Rhodocyclales</taxon>
        <taxon>Rhodocyclaceae</taxon>
        <taxon>Aromatoleum</taxon>
    </lineage>
</organism>
<evidence type="ECO:0000313" key="4">
    <source>
        <dbReference type="Proteomes" id="UP000633943"/>
    </source>
</evidence>
<keyword evidence="4" id="KW-1185">Reference proteome</keyword>
<dbReference type="InterPro" id="IPR003018">
    <property type="entry name" value="GAF"/>
</dbReference>
<dbReference type="InterPro" id="IPR000160">
    <property type="entry name" value="GGDEF_dom"/>
</dbReference>
<dbReference type="InterPro" id="IPR035919">
    <property type="entry name" value="EAL_sf"/>
</dbReference>
<dbReference type="Gene3D" id="3.30.450.40">
    <property type="match status" value="1"/>
</dbReference>
<feature type="domain" description="GGDEF" evidence="2">
    <location>
        <begin position="227"/>
        <end position="360"/>
    </location>
</feature>
<proteinExistence type="predicted"/>
<dbReference type="CDD" id="cd01948">
    <property type="entry name" value="EAL"/>
    <property type="match status" value="1"/>
</dbReference>
<dbReference type="Pfam" id="PF00990">
    <property type="entry name" value="GGDEF"/>
    <property type="match status" value="1"/>
</dbReference>
<dbReference type="CDD" id="cd01949">
    <property type="entry name" value="GGDEF"/>
    <property type="match status" value="1"/>
</dbReference>
<dbReference type="InterPro" id="IPR043128">
    <property type="entry name" value="Rev_trsase/Diguanyl_cyclase"/>
</dbReference>
<protein>
    <submittedName>
        <fullName evidence="3">EAL domain-containing protein</fullName>
    </submittedName>
</protein>
<dbReference type="InterPro" id="IPR001633">
    <property type="entry name" value="EAL_dom"/>
</dbReference>
<reference evidence="3 4" key="1">
    <citation type="submission" date="2019-12" db="EMBL/GenBank/DDBJ databases">
        <title>Comparative genomics gives insights into the taxonomy of the Azoarcus-Aromatoleum group and reveals separate origins of nif in the plant-associated Azoarcus and non-plant-associated Aromatoleum sub-groups.</title>
        <authorList>
            <person name="Lafos M."/>
            <person name="Maluk M."/>
            <person name="Batista M."/>
            <person name="Junghare M."/>
            <person name="Carmona M."/>
            <person name="Faoro H."/>
            <person name="Cruz L.M."/>
            <person name="Battistoni F."/>
            <person name="De Souza E."/>
            <person name="Pedrosa F."/>
            <person name="Chen W.-M."/>
            <person name="Poole P.S."/>
            <person name="Dixon R.A."/>
            <person name="James E.K."/>
        </authorList>
    </citation>
    <scope>NUCLEOTIDE SEQUENCE [LARGE SCALE GENOMIC DNA]</scope>
    <source>
        <strain evidence="3 4">PbN1</strain>
    </source>
</reference>
<feature type="domain" description="EAL" evidence="1">
    <location>
        <begin position="367"/>
        <end position="620"/>
    </location>
</feature>
<dbReference type="Pfam" id="PF00563">
    <property type="entry name" value="EAL"/>
    <property type="match status" value="1"/>
</dbReference>
<dbReference type="EMBL" id="WTVP01000015">
    <property type="protein sequence ID" value="NMG15364.1"/>
    <property type="molecule type" value="Genomic_DNA"/>
</dbReference>
<dbReference type="InterPro" id="IPR050706">
    <property type="entry name" value="Cyclic-di-GMP_PDE-like"/>
</dbReference>
<dbReference type="PANTHER" id="PTHR33121">
    <property type="entry name" value="CYCLIC DI-GMP PHOSPHODIESTERASE PDEF"/>
    <property type="match status" value="1"/>
</dbReference>
<dbReference type="PANTHER" id="PTHR33121:SF71">
    <property type="entry name" value="OXYGEN SENSOR PROTEIN DOSP"/>
    <property type="match status" value="1"/>
</dbReference>
<dbReference type="PROSITE" id="PS50887">
    <property type="entry name" value="GGDEF"/>
    <property type="match status" value="1"/>
</dbReference>
<dbReference type="SUPFAM" id="SSF55781">
    <property type="entry name" value="GAF domain-like"/>
    <property type="match status" value="1"/>
</dbReference>
<dbReference type="Gene3D" id="3.30.70.270">
    <property type="match status" value="1"/>
</dbReference>
<dbReference type="NCBIfam" id="TIGR00254">
    <property type="entry name" value="GGDEF"/>
    <property type="match status" value="1"/>
</dbReference>
<gene>
    <name evidence="3" type="ORF">GPA24_07380</name>
</gene>
<dbReference type="Proteomes" id="UP000633943">
    <property type="component" value="Unassembled WGS sequence"/>
</dbReference>
<comment type="caution">
    <text evidence="3">The sequence shown here is derived from an EMBL/GenBank/DDBJ whole genome shotgun (WGS) entry which is preliminary data.</text>
</comment>
<dbReference type="RefSeq" id="WP_169202050.1">
    <property type="nucleotide sequence ID" value="NZ_WTVP01000015.1"/>
</dbReference>
<dbReference type="InterPro" id="IPR029787">
    <property type="entry name" value="Nucleotide_cyclase"/>
</dbReference>
<dbReference type="Gene3D" id="3.20.20.450">
    <property type="entry name" value="EAL domain"/>
    <property type="match status" value="1"/>
</dbReference>
<dbReference type="InterPro" id="IPR029016">
    <property type="entry name" value="GAF-like_dom_sf"/>
</dbReference>
<dbReference type="SUPFAM" id="SSF141868">
    <property type="entry name" value="EAL domain-like"/>
    <property type="match status" value="1"/>
</dbReference>
<dbReference type="PROSITE" id="PS50883">
    <property type="entry name" value="EAL"/>
    <property type="match status" value="1"/>
</dbReference>
<dbReference type="SUPFAM" id="SSF55073">
    <property type="entry name" value="Nucleotide cyclase"/>
    <property type="match status" value="1"/>
</dbReference>
<dbReference type="SMART" id="SM00267">
    <property type="entry name" value="GGDEF"/>
    <property type="match status" value="1"/>
</dbReference>
<sequence length="627" mass="68690">MDSWPDSVSLDEYKRLYRALRTLSAGNRTLARARDEETLLHDMVHAIVEQGGYRMAWIGYADHDEHKTIRVMAHAGVEEGIFETFPLSWADEIRHPTALALQSGAPRVGHLVQEDPALAHLHAEQRKRGYVAVSAFPLVIDGRIGGNLSIIASEADAFREEEVNVLGELAEDVAFGIAAIRSRKRQEEAEAALRHMALHDGVTGLPNRVLFRSRLEALAHEVSPTVHPFAVALLSVDQFREVNEMLGPDQGNALMLQVTRRLEGAIDGADLLARVGDDEFALLWCDTDADRAMRKATRVLALLDEPLSLAELAVDARARLGIALFPGHGTEPDALMRRAAVAAREARHSAARCAVFTGDLDRECSRNLALIAELHRAIAGGQLRLYCQPKVDLASGAACGAEALVRWAHPDQGLIGPDRFIKLAENAGLITPLTDWMLGAAFRQLYAWQADGLHIPLAINLSARDLLDARLVERIHGHFLTWGVEPANVQFELTESALLEDPDRSLETLNELKDMGVQLAVDDFGTGYSSLSYLQRLPADSIKIDQSFVSRMMAHEGSDAIVRSTIDLGHDLGLGVTAEGVEDLETWRRLTTLKCDLAQGYFVSPPLPAAAFAAWQVPAGLRQMAAH</sequence>
<dbReference type="Pfam" id="PF13185">
    <property type="entry name" value="GAF_2"/>
    <property type="match status" value="1"/>
</dbReference>
<evidence type="ECO:0000259" key="1">
    <source>
        <dbReference type="PROSITE" id="PS50883"/>
    </source>
</evidence>
<accession>A0ABX1NTN6</accession>
<evidence type="ECO:0000259" key="2">
    <source>
        <dbReference type="PROSITE" id="PS50887"/>
    </source>
</evidence>
<dbReference type="SMART" id="SM00052">
    <property type="entry name" value="EAL"/>
    <property type="match status" value="1"/>
</dbReference>